<sequence length="271" mass="28189">MAEIAGHQFVVENRSGSAGNVGADAIAKARPDGATVGLGGIASHAIAPTPYASLPFDHRRDFALVSGLWRLPNMLVVNNDLPARTVPELIEVAKSRPGGRQLSCASAGAGTTLHLSGAMFAHMTGAPMLHVPYRGGAPAMVDVIAGRLDMIFDNIPGALAQARQGKVRPLAVTGKERNAAASDVPALAEHLPGFDIVSWTCLAAPAGLPPGMAARMNSLTRQALAGEELRRSFADLGAAPWWTAAEDLEAYRTAQEAALRPLILASGARVE</sequence>
<dbReference type="InterPro" id="IPR042100">
    <property type="entry name" value="Bug_dom1"/>
</dbReference>
<dbReference type="EMBL" id="BAAAFZ010000045">
    <property type="protein sequence ID" value="GAA0588387.1"/>
    <property type="molecule type" value="Genomic_DNA"/>
</dbReference>
<dbReference type="PANTHER" id="PTHR42928:SF5">
    <property type="entry name" value="BLR1237 PROTEIN"/>
    <property type="match status" value="1"/>
</dbReference>
<keyword evidence="3" id="KW-1185">Reference proteome</keyword>
<dbReference type="InterPro" id="IPR005064">
    <property type="entry name" value="BUG"/>
</dbReference>
<evidence type="ECO:0000313" key="3">
    <source>
        <dbReference type="Proteomes" id="UP001501588"/>
    </source>
</evidence>
<dbReference type="Gene3D" id="3.40.190.150">
    <property type="entry name" value="Bordetella uptake gene, domain 1"/>
    <property type="match status" value="1"/>
</dbReference>
<comment type="caution">
    <text evidence="2">The sequence shown here is derived from an EMBL/GenBank/DDBJ whole genome shotgun (WGS) entry which is preliminary data.</text>
</comment>
<accession>A0ABP3QCM5</accession>
<dbReference type="Pfam" id="PF03401">
    <property type="entry name" value="TctC"/>
    <property type="match status" value="1"/>
</dbReference>
<evidence type="ECO:0000256" key="1">
    <source>
        <dbReference type="ARBA" id="ARBA00006987"/>
    </source>
</evidence>
<organism evidence="2 3">
    <name type="scientific">Craurococcus roseus</name>
    <dbReference type="NCBI Taxonomy" id="77585"/>
    <lineage>
        <taxon>Bacteria</taxon>
        <taxon>Pseudomonadati</taxon>
        <taxon>Pseudomonadota</taxon>
        <taxon>Alphaproteobacteria</taxon>
        <taxon>Acetobacterales</taxon>
        <taxon>Acetobacteraceae</taxon>
        <taxon>Craurococcus</taxon>
    </lineage>
</organism>
<name>A0ABP3QCM5_9PROT</name>
<dbReference type="Gene3D" id="3.40.190.10">
    <property type="entry name" value="Periplasmic binding protein-like II"/>
    <property type="match status" value="1"/>
</dbReference>
<dbReference type="PANTHER" id="PTHR42928">
    <property type="entry name" value="TRICARBOXYLATE-BINDING PROTEIN"/>
    <property type="match status" value="1"/>
</dbReference>
<dbReference type="Proteomes" id="UP001501588">
    <property type="component" value="Unassembled WGS sequence"/>
</dbReference>
<evidence type="ECO:0000313" key="2">
    <source>
        <dbReference type="EMBL" id="GAA0588387.1"/>
    </source>
</evidence>
<reference evidence="3" key="1">
    <citation type="journal article" date="2019" name="Int. J. Syst. Evol. Microbiol.">
        <title>The Global Catalogue of Microorganisms (GCM) 10K type strain sequencing project: providing services to taxonomists for standard genome sequencing and annotation.</title>
        <authorList>
            <consortium name="The Broad Institute Genomics Platform"/>
            <consortium name="The Broad Institute Genome Sequencing Center for Infectious Disease"/>
            <person name="Wu L."/>
            <person name="Ma J."/>
        </authorList>
    </citation>
    <scope>NUCLEOTIDE SEQUENCE [LARGE SCALE GENOMIC DNA]</scope>
    <source>
        <strain evidence="3">JCM 9933</strain>
    </source>
</reference>
<dbReference type="SUPFAM" id="SSF53850">
    <property type="entry name" value="Periplasmic binding protein-like II"/>
    <property type="match status" value="1"/>
</dbReference>
<gene>
    <name evidence="2" type="ORF">GCM10009416_28470</name>
</gene>
<comment type="similarity">
    <text evidence="1">Belongs to the UPF0065 (bug) family.</text>
</comment>
<protein>
    <submittedName>
        <fullName evidence="2">Tripartite tricarboxylate transporter substrate binding protein</fullName>
    </submittedName>
</protein>
<proteinExistence type="inferred from homology"/>